<evidence type="ECO:0000313" key="1">
    <source>
        <dbReference type="EMBL" id="QGX97252.1"/>
    </source>
</evidence>
<sequence>MMRFDHSRGGTPVGLLAELDGLEATIVRYFRLWRDGPRSQAQVWKDFASGLGRAEGQSALQSFDELCGLITRHGRRALISHRIECACLGADESCFANFIASAAEGDREDAMLIATLLVRPDMAPIVTALATDVGMALKRMQLGAARAADLRQPAPALLH</sequence>
<dbReference type="RefSeq" id="WP_157705761.1">
    <property type="nucleotide sequence ID" value="NZ_CP034348.1"/>
</dbReference>
<protein>
    <submittedName>
        <fullName evidence="1">Uncharacterized protein</fullName>
    </submittedName>
</protein>
<organism evidence="1 2">
    <name type="scientific">Roseovarius faecimaris</name>
    <dbReference type="NCBI Taxonomy" id="2494550"/>
    <lineage>
        <taxon>Bacteria</taxon>
        <taxon>Pseudomonadati</taxon>
        <taxon>Pseudomonadota</taxon>
        <taxon>Alphaproteobacteria</taxon>
        <taxon>Rhodobacterales</taxon>
        <taxon>Roseobacteraceae</taxon>
        <taxon>Roseovarius</taxon>
    </lineage>
</organism>
<reference evidence="2" key="1">
    <citation type="submission" date="2018-12" db="EMBL/GenBank/DDBJ databases">
        <title>Complete genome sequence of Roseovarius sp. MME-070.</title>
        <authorList>
            <person name="Nam Y.-D."/>
            <person name="Kang J."/>
            <person name="Chung W.-H."/>
            <person name="Park Y.S."/>
        </authorList>
    </citation>
    <scope>NUCLEOTIDE SEQUENCE [LARGE SCALE GENOMIC DNA]</scope>
    <source>
        <strain evidence="2">MME-070</strain>
    </source>
</reference>
<dbReference type="OrthoDB" id="7874397at2"/>
<dbReference type="EMBL" id="CP034348">
    <property type="protein sequence ID" value="QGX97252.1"/>
    <property type="molecule type" value="Genomic_DNA"/>
</dbReference>
<keyword evidence="2" id="KW-1185">Reference proteome</keyword>
<dbReference type="Proteomes" id="UP000428330">
    <property type="component" value="Chromosome"/>
</dbReference>
<evidence type="ECO:0000313" key="2">
    <source>
        <dbReference type="Proteomes" id="UP000428330"/>
    </source>
</evidence>
<dbReference type="KEGG" id="rom:EI983_02755"/>
<dbReference type="AlphaFoldDB" id="A0A6I6ILS2"/>
<proteinExistence type="predicted"/>
<accession>A0A6I6ILS2</accession>
<gene>
    <name evidence="1" type="ORF">EI983_02755</name>
</gene>
<name>A0A6I6ILS2_9RHOB</name>